<dbReference type="AlphaFoldDB" id="A0AAU9I8H0"/>
<evidence type="ECO:0000313" key="2">
    <source>
        <dbReference type="EMBL" id="CAG9311389.1"/>
    </source>
</evidence>
<proteinExistence type="predicted"/>
<dbReference type="EMBL" id="CAJZBQ010000004">
    <property type="protein sequence ID" value="CAG9311389.1"/>
    <property type="molecule type" value="Genomic_DNA"/>
</dbReference>
<reference evidence="2" key="1">
    <citation type="submission" date="2021-09" db="EMBL/GenBank/DDBJ databases">
        <authorList>
            <consortium name="AG Swart"/>
            <person name="Singh M."/>
            <person name="Singh A."/>
            <person name="Seah K."/>
            <person name="Emmerich C."/>
        </authorList>
    </citation>
    <scope>NUCLEOTIDE SEQUENCE</scope>
    <source>
        <strain evidence="2">ATCC30299</strain>
    </source>
</reference>
<feature type="region of interest" description="Disordered" evidence="1">
    <location>
        <begin position="28"/>
        <end position="51"/>
    </location>
</feature>
<keyword evidence="3" id="KW-1185">Reference proteome</keyword>
<organism evidence="2 3">
    <name type="scientific">Blepharisma stoltei</name>
    <dbReference type="NCBI Taxonomy" id="1481888"/>
    <lineage>
        <taxon>Eukaryota</taxon>
        <taxon>Sar</taxon>
        <taxon>Alveolata</taxon>
        <taxon>Ciliophora</taxon>
        <taxon>Postciliodesmatophora</taxon>
        <taxon>Heterotrichea</taxon>
        <taxon>Heterotrichida</taxon>
        <taxon>Blepharismidae</taxon>
        <taxon>Blepharisma</taxon>
    </lineage>
</organism>
<evidence type="ECO:0000256" key="1">
    <source>
        <dbReference type="SAM" id="MobiDB-lite"/>
    </source>
</evidence>
<dbReference type="Proteomes" id="UP001162131">
    <property type="component" value="Unassembled WGS sequence"/>
</dbReference>
<evidence type="ECO:0000313" key="3">
    <source>
        <dbReference type="Proteomes" id="UP001162131"/>
    </source>
</evidence>
<comment type="caution">
    <text evidence="2">The sequence shown here is derived from an EMBL/GenBank/DDBJ whole genome shotgun (WGS) entry which is preliminary data.</text>
</comment>
<sequence length="73" mass="8596">MQCRSWRIKKASYQATYIHKLNKSISGWSQDRRMHKRAHGGGDVQTGKRKANDYDENAICKRVRLDKSKWTQS</sequence>
<protein>
    <submittedName>
        <fullName evidence="2">Uncharacterized protein</fullName>
    </submittedName>
</protein>
<gene>
    <name evidence="2" type="ORF">BSTOLATCC_MIC3679</name>
</gene>
<accession>A0AAU9I8H0</accession>
<name>A0AAU9I8H0_9CILI</name>